<organism evidence="3 4">
    <name type="scientific">Cytobacillus eiseniae</name>
    <dbReference type="NCBI Taxonomy" id="762947"/>
    <lineage>
        <taxon>Bacteria</taxon>
        <taxon>Bacillati</taxon>
        <taxon>Bacillota</taxon>
        <taxon>Bacilli</taxon>
        <taxon>Bacillales</taxon>
        <taxon>Bacillaceae</taxon>
        <taxon>Cytobacillus</taxon>
    </lineage>
</organism>
<keyword evidence="1" id="KW-0472">Membrane</keyword>
<keyword evidence="4" id="KW-1185">Reference proteome</keyword>
<reference evidence="3 4" key="1">
    <citation type="submission" date="2021-03" db="EMBL/GenBank/DDBJ databases">
        <title>Genomic Encyclopedia of Type Strains, Phase IV (KMG-IV): sequencing the most valuable type-strain genomes for metagenomic binning, comparative biology and taxonomic classification.</title>
        <authorList>
            <person name="Goeker M."/>
        </authorList>
    </citation>
    <scope>NUCLEOTIDE SEQUENCE [LARGE SCALE GENOMIC DNA]</scope>
    <source>
        <strain evidence="3 4">DSM 26675</strain>
    </source>
</reference>
<feature type="transmembrane region" description="Helical" evidence="1">
    <location>
        <begin position="40"/>
        <end position="64"/>
    </location>
</feature>
<accession>A0ABS4RH45</accession>
<feature type="domain" description="DUF4064" evidence="2">
    <location>
        <begin position="2"/>
        <end position="85"/>
    </location>
</feature>
<name>A0ABS4RH45_9BACI</name>
<sequence>MKRTAEFVLGLVGGILGILLSLVGFFFSFIGFLAEDPGPASVILIITFVFFVIQLAALIMSCLVNRMDHKLYGGLMITWGVLSFPVAIFLMFVPSILYIIAGALGLRKLDAGNMEFEKTFI</sequence>
<comment type="caution">
    <text evidence="3">The sequence shown here is derived from an EMBL/GenBank/DDBJ whole genome shotgun (WGS) entry which is preliminary data.</text>
</comment>
<dbReference type="Pfam" id="PF13273">
    <property type="entry name" value="DUF4064"/>
    <property type="match status" value="1"/>
</dbReference>
<dbReference type="EMBL" id="JAGIKZ010000012">
    <property type="protein sequence ID" value="MBP2241751.1"/>
    <property type="molecule type" value="Genomic_DNA"/>
</dbReference>
<dbReference type="InterPro" id="IPR025273">
    <property type="entry name" value="DUF4064"/>
</dbReference>
<feature type="transmembrane region" description="Helical" evidence="1">
    <location>
        <begin position="7"/>
        <end position="34"/>
    </location>
</feature>
<proteinExistence type="predicted"/>
<evidence type="ECO:0000313" key="4">
    <source>
        <dbReference type="Proteomes" id="UP001519293"/>
    </source>
</evidence>
<feature type="transmembrane region" description="Helical" evidence="1">
    <location>
        <begin position="76"/>
        <end position="101"/>
    </location>
</feature>
<protein>
    <submittedName>
        <fullName evidence="3">Magnesium-transporting ATPase (P-type)</fullName>
    </submittedName>
</protein>
<evidence type="ECO:0000313" key="3">
    <source>
        <dbReference type="EMBL" id="MBP2241751.1"/>
    </source>
</evidence>
<evidence type="ECO:0000259" key="2">
    <source>
        <dbReference type="Pfam" id="PF13273"/>
    </source>
</evidence>
<dbReference type="RefSeq" id="WP_066400576.1">
    <property type="nucleotide sequence ID" value="NZ_JAGIKZ010000012.1"/>
</dbReference>
<dbReference type="Proteomes" id="UP001519293">
    <property type="component" value="Unassembled WGS sequence"/>
</dbReference>
<keyword evidence="1" id="KW-0812">Transmembrane</keyword>
<gene>
    <name evidence="3" type="ORF">J2Z40_002323</name>
</gene>
<keyword evidence="1" id="KW-1133">Transmembrane helix</keyword>
<evidence type="ECO:0000256" key="1">
    <source>
        <dbReference type="SAM" id="Phobius"/>
    </source>
</evidence>